<keyword evidence="2" id="KW-0472">Membrane</keyword>
<keyword evidence="2" id="KW-1133">Transmembrane helix</keyword>
<protein>
    <submittedName>
        <fullName evidence="5">Peptidoglycan/LPS O-acetylase OafA/YrhL</fullName>
    </submittedName>
</protein>
<evidence type="ECO:0000256" key="2">
    <source>
        <dbReference type="SAM" id="Phobius"/>
    </source>
</evidence>
<feature type="region of interest" description="Disordered" evidence="1">
    <location>
        <begin position="549"/>
        <end position="582"/>
    </location>
</feature>
<feature type="transmembrane region" description="Helical" evidence="2">
    <location>
        <begin position="87"/>
        <end position="106"/>
    </location>
</feature>
<feature type="transmembrane region" description="Helical" evidence="2">
    <location>
        <begin position="190"/>
        <end position="211"/>
    </location>
</feature>
<gene>
    <name evidence="5" type="ORF">J2S48_003615</name>
</gene>
<reference evidence="5 6" key="1">
    <citation type="submission" date="2023-07" db="EMBL/GenBank/DDBJ databases">
        <title>Sequencing the genomes of 1000 actinobacteria strains.</title>
        <authorList>
            <person name="Klenk H.-P."/>
        </authorList>
    </citation>
    <scope>NUCLEOTIDE SEQUENCE [LARGE SCALE GENOMIC DNA]</scope>
    <source>
        <strain evidence="5 6">DSM 45554</strain>
    </source>
</reference>
<organism evidence="5 6">
    <name type="scientific">Promicromonospora iranensis</name>
    <dbReference type="NCBI Taxonomy" id="1105144"/>
    <lineage>
        <taxon>Bacteria</taxon>
        <taxon>Bacillati</taxon>
        <taxon>Actinomycetota</taxon>
        <taxon>Actinomycetes</taxon>
        <taxon>Micrococcales</taxon>
        <taxon>Promicromonosporaceae</taxon>
        <taxon>Promicromonospora</taxon>
    </lineage>
</organism>
<sequence>MSSTGAPTALVPARTGPSRRIGAVDGLRGLALILVVAFHLFGQGRVSGGVDVFLLLSGYFATGTLLRQAEAGTLRLSAHYARTLARLLPAALVVLAAVTVALLTLAPRMRWSSGLREVGAAATFWQNWELVHASLAYGAAGPDASPLQHFWSLSVQGQFFAVWPLVVLGSVVCARALARRGGTSPSPAALLVVLVGAATVASFAGALWLVAVNQPVAYFSTFTRFWEIGAGALLALALRSGAPPGRWRGPLGWTGLALVVSSGFLVDGARVFPGAWTLVPVAGAALVLVATAPVRSGPAVASASRGGVERILDSVPLRLGARISYALYLWHWPVLVFWLLTTGTQRVGPVAGTGILLVSTALAWVTTHHVAEPVLARVTDRLAVRRAAATGHLSGGVAVRAGTTPSGRRTLAVLVGAAVLVLGGTQAAATAHDVSVRSDAADLLTPSPDHPGAAALAPDAPPFEPPRTVPFRPATWVAYDDHPDRPHCAQAGDRSELLECTVVAPADPTAVIYLAGASHEQQYEEAFMALAQEHGWELREMLKHGCRLAAPDAGSDSGSAPDAGSSSGPGAESSARNQRPSCRTWNERALSALVAARPDAVVVVGTRTHEDGSPEEVLPGQVEAWRALDDAGIAVITLRDNPRFEWFVPECMADAVSPEACGRPRAEQLAETSPVTTAPGVPESAVHLDLTDSICGPVRCDAVVGNVLVYRDDDHLTNTYVRTLTPALGTQLRSAAPGLFEAGDPARSR</sequence>
<dbReference type="InterPro" id="IPR050879">
    <property type="entry name" value="Acyltransferase_3"/>
</dbReference>
<evidence type="ECO:0000313" key="5">
    <source>
        <dbReference type="EMBL" id="MDR7384100.1"/>
    </source>
</evidence>
<feature type="transmembrane region" description="Helical" evidence="2">
    <location>
        <begin position="323"/>
        <end position="341"/>
    </location>
</feature>
<feature type="domain" description="SGNH" evidence="4">
    <location>
        <begin position="488"/>
        <end position="728"/>
    </location>
</feature>
<feature type="transmembrane region" description="Helical" evidence="2">
    <location>
        <begin position="250"/>
        <end position="269"/>
    </location>
</feature>
<dbReference type="PANTHER" id="PTHR23028:SF53">
    <property type="entry name" value="ACYL_TRANSF_3 DOMAIN-CONTAINING PROTEIN"/>
    <property type="match status" value="1"/>
</dbReference>
<dbReference type="InterPro" id="IPR002656">
    <property type="entry name" value="Acyl_transf_3_dom"/>
</dbReference>
<dbReference type="EMBL" id="JAVDYE010000001">
    <property type="protein sequence ID" value="MDR7384100.1"/>
    <property type="molecule type" value="Genomic_DNA"/>
</dbReference>
<dbReference type="Proteomes" id="UP001183585">
    <property type="component" value="Unassembled WGS sequence"/>
</dbReference>
<dbReference type="PANTHER" id="PTHR23028">
    <property type="entry name" value="ACETYLTRANSFERASE"/>
    <property type="match status" value="1"/>
</dbReference>
<dbReference type="Pfam" id="PF01757">
    <property type="entry name" value="Acyl_transf_3"/>
    <property type="match status" value="1"/>
</dbReference>
<feature type="transmembrane region" description="Helical" evidence="2">
    <location>
        <begin position="48"/>
        <end position="66"/>
    </location>
</feature>
<name>A0ABU2CRY4_9MICO</name>
<feature type="transmembrane region" description="Helical" evidence="2">
    <location>
        <begin position="347"/>
        <end position="367"/>
    </location>
</feature>
<evidence type="ECO:0000313" key="6">
    <source>
        <dbReference type="Proteomes" id="UP001183585"/>
    </source>
</evidence>
<feature type="compositionally biased region" description="Low complexity" evidence="1">
    <location>
        <begin position="549"/>
        <end position="575"/>
    </location>
</feature>
<evidence type="ECO:0000256" key="1">
    <source>
        <dbReference type="SAM" id="MobiDB-lite"/>
    </source>
</evidence>
<keyword evidence="2" id="KW-0812">Transmembrane</keyword>
<evidence type="ECO:0000259" key="3">
    <source>
        <dbReference type="Pfam" id="PF01757"/>
    </source>
</evidence>
<accession>A0ABU2CRY4</accession>
<feature type="transmembrane region" description="Helical" evidence="2">
    <location>
        <begin position="275"/>
        <end position="294"/>
    </location>
</feature>
<feature type="transmembrane region" description="Helical" evidence="2">
    <location>
        <begin position="21"/>
        <end position="42"/>
    </location>
</feature>
<comment type="caution">
    <text evidence="5">The sequence shown here is derived from an EMBL/GenBank/DDBJ whole genome shotgun (WGS) entry which is preliminary data.</text>
</comment>
<keyword evidence="6" id="KW-1185">Reference proteome</keyword>
<feature type="transmembrane region" description="Helical" evidence="2">
    <location>
        <begin position="160"/>
        <end position="178"/>
    </location>
</feature>
<evidence type="ECO:0000259" key="4">
    <source>
        <dbReference type="Pfam" id="PF19040"/>
    </source>
</evidence>
<proteinExistence type="predicted"/>
<dbReference type="Pfam" id="PF19040">
    <property type="entry name" value="SGNH"/>
    <property type="match status" value="1"/>
</dbReference>
<feature type="domain" description="Acyltransferase 3" evidence="3">
    <location>
        <begin position="22"/>
        <end position="367"/>
    </location>
</feature>
<dbReference type="RefSeq" id="WP_274996209.1">
    <property type="nucleotide sequence ID" value="NZ_JAJQQP010000011.1"/>
</dbReference>
<dbReference type="InterPro" id="IPR043968">
    <property type="entry name" value="SGNH"/>
</dbReference>